<dbReference type="RefSeq" id="WP_129013174.1">
    <property type="nucleotide sequence ID" value="NZ_CBCSEI010000005.1"/>
</dbReference>
<name>A0A6M8NUL3_9BACT</name>
<dbReference type="Proteomes" id="UP000290378">
    <property type="component" value="Unassembled WGS sequence"/>
</dbReference>
<evidence type="ECO:0000313" key="2">
    <source>
        <dbReference type="Proteomes" id="UP000290378"/>
    </source>
</evidence>
<dbReference type="AlphaFoldDB" id="A0A6M8NUL3"/>
<organism evidence="1 2">
    <name type="scientific">Arcobacter cloacae</name>
    <dbReference type="NCBI Taxonomy" id="1054034"/>
    <lineage>
        <taxon>Bacteria</taxon>
        <taxon>Pseudomonadati</taxon>
        <taxon>Campylobacterota</taxon>
        <taxon>Epsilonproteobacteria</taxon>
        <taxon>Campylobacterales</taxon>
        <taxon>Arcobacteraceae</taxon>
        <taxon>Arcobacter</taxon>
    </lineage>
</organism>
<protein>
    <submittedName>
        <fullName evidence="1">Uncharacterized protein</fullName>
    </submittedName>
</protein>
<dbReference type="EMBL" id="NXII01000005">
    <property type="protein sequence ID" value="RXI41951.1"/>
    <property type="molecule type" value="Genomic_DNA"/>
</dbReference>
<proteinExistence type="predicted"/>
<gene>
    <name evidence="1" type="ORF">CP963_05130</name>
</gene>
<accession>A0A6M8NUL3</accession>
<evidence type="ECO:0000313" key="1">
    <source>
        <dbReference type="EMBL" id="RXI41951.1"/>
    </source>
</evidence>
<sequence length="205" mass="25137">MNEEVWKWNVNLAWELFTSGIYFYRKALNSKFEHQKHMYYKNGLLSIVTSVEVYINQLLISEEKWSKSKIKDTEIENKFEYFNVNDNLYKTSKNLRNIYIVHFKEKDHRYFDEINENTFLEAIESAQEIIAKINFNKKRLFPYWITGVNFINPSHNYDLVLLNELEFWRHMKYSGYLKIEIFDMTGNLIYNIDKYNKYKELYFEL</sequence>
<comment type="caution">
    <text evidence="1">The sequence shown here is derived from an EMBL/GenBank/DDBJ whole genome shotgun (WGS) entry which is preliminary data.</text>
</comment>
<keyword evidence="2" id="KW-1185">Reference proteome</keyword>
<reference evidence="1 2" key="1">
    <citation type="submission" date="2017-09" db="EMBL/GenBank/DDBJ databases">
        <title>Genomics of the genus Arcobacter.</title>
        <authorList>
            <person name="Perez-Cataluna A."/>
            <person name="Figueras M.J."/>
            <person name="Salas-Masso N."/>
        </authorList>
    </citation>
    <scope>NUCLEOTIDE SEQUENCE [LARGE SCALE GENOMIC DNA]</scope>
    <source>
        <strain evidence="1 2">CECT 7834</strain>
    </source>
</reference>